<keyword evidence="2 4" id="KW-0413">Isomerase</keyword>
<feature type="binding site" evidence="4">
    <location>
        <position position="151"/>
    </location>
    <ligand>
        <name>NADP(+)</name>
        <dbReference type="ChEBI" id="CHEBI:58349"/>
    </ligand>
</feature>
<comment type="catalytic activity">
    <reaction evidence="4">
        <text>ADP-D-glycero-beta-D-manno-heptose = ADP-L-glycero-beta-D-manno-heptose</text>
        <dbReference type="Rhea" id="RHEA:17577"/>
        <dbReference type="ChEBI" id="CHEBI:59967"/>
        <dbReference type="ChEBI" id="CHEBI:61506"/>
        <dbReference type="EC" id="5.1.3.20"/>
    </reaction>
</comment>
<evidence type="ECO:0000259" key="5">
    <source>
        <dbReference type="Pfam" id="PF01370"/>
    </source>
</evidence>
<feature type="active site" description="Proton acceptor" evidence="4">
    <location>
        <position position="147"/>
    </location>
</feature>
<dbReference type="EC" id="5.1.3.20" evidence="4"/>
<evidence type="ECO:0000313" key="7">
    <source>
        <dbReference type="Proteomes" id="UP001317705"/>
    </source>
</evidence>
<feature type="active site" description="Proton acceptor" evidence="4">
    <location>
        <position position="183"/>
    </location>
</feature>
<dbReference type="RefSeq" id="WP_282002594.1">
    <property type="nucleotide sequence ID" value="NZ_AP027151.1"/>
</dbReference>
<feature type="binding site" evidence="4">
    <location>
        <position position="175"/>
    </location>
    <ligand>
        <name>NADP(+)</name>
        <dbReference type="ChEBI" id="CHEBI:58349"/>
    </ligand>
</feature>
<feature type="domain" description="NAD-dependent epimerase/dehydratase" evidence="5">
    <location>
        <begin position="2"/>
        <end position="248"/>
    </location>
</feature>
<dbReference type="InterPro" id="IPR001509">
    <property type="entry name" value="Epimerase_deHydtase"/>
</dbReference>
<gene>
    <name evidence="6" type="primary">rfaD</name>
    <name evidence="4" type="synonym">hldD</name>
    <name evidence="6" type="ORF">GURASL_11840</name>
</gene>
<evidence type="ECO:0000256" key="3">
    <source>
        <dbReference type="ARBA" id="ARBA00023277"/>
    </source>
</evidence>
<comment type="cofactor">
    <cofactor evidence="4">
        <name>NADP(+)</name>
        <dbReference type="ChEBI" id="CHEBI:58349"/>
    </cofactor>
    <text evidence="4">Binds 1 NADP(+) per subunit.</text>
</comment>
<evidence type="ECO:0000256" key="2">
    <source>
        <dbReference type="ARBA" id="ARBA00023235"/>
    </source>
</evidence>
<evidence type="ECO:0000256" key="4">
    <source>
        <dbReference type="HAMAP-Rule" id="MF_01601"/>
    </source>
</evidence>
<feature type="binding site" evidence="4">
    <location>
        <begin position="79"/>
        <end position="83"/>
    </location>
    <ligand>
        <name>NADP(+)</name>
        <dbReference type="ChEBI" id="CHEBI:58349"/>
    </ligand>
</feature>
<dbReference type="InterPro" id="IPR011912">
    <property type="entry name" value="Heptose_epim"/>
</dbReference>
<feature type="binding site" evidence="4">
    <location>
        <begin position="31"/>
        <end position="32"/>
    </location>
    <ligand>
        <name>NADP(+)</name>
        <dbReference type="ChEBI" id="CHEBI:58349"/>
    </ligand>
</feature>
<feature type="binding site" evidence="4">
    <location>
        <position position="96"/>
    </location>
    <ligand>
        <name>NADP(+)</name>
        <dbReference type="ChEBI" id="CHEBI:58349"/>
    </ligand>
</feature>
<comment type="function">
    <text evidence="4">Catalyzes the interconversion between ADP-D-glycero-beta-D-manno-heptose and ADP-L-glycero-beta-D-manno-heptose via an epimerization at carbon 6 of the heptose.</text>
</comment>
<keyword evidence="3 4" id="KW-0119">Carbohydrate metabolism</keyword>
<keyword evidence="1 4" id="KW-0521">NADP</keyword>
<protein>
    <recommendedName>
        <fullName evidence="4">ADP-L-glycero-D-manno-heptose-6-epimerase</fullName>
        <ecNumber evidence="4">5.1.3.20</ecNumber>
    </recommendedName>
    <alternativeName>
        <fullName evidence="4">ADP-L-glycero-beta-D-manno-heptose-6-epimerase</fullName>
        <shortName evidence="4">ADP-glyceromanno-heptose 6-epimerase</shortName>
        <shortName evidence="4">ADP-hep 6-epimerase</shortName>
        <shortName evidence="4">AGME</shortName>
    </alternativeName>
</protein>
<sequence length="333" mass="36871">MIIITGGAGLIGSAVAWLLNRQGRDDLVIVDHLGSGDKWRNLAPLRFRDYLEKDKLLALLEGAPAAPFGGRPVEAVIHLGACSSTTERDASYLAENNFAYSKRLAGYALATGARFIYASSAATYGDGSLGFGDDEALLHRLRPLNAYGYSKQLFDLWLLQNGLLDRVAGLKYFNVFGPNEHHKGEMRSVVLKAFQQVVETGAMTLFRSHRPDYADGEQLRDFVYVKDAAAMTLFFLEQRQANGLFNIGTGTARSWNDLARALFAALDRPPQITYCDMPEQLRARYQYYTCADPGKIRAAGYTGPTTPLEEAIGDYVRNYLVPERFLGDETDLS</sequence>
<comment type="similarity">
    <text evidence="4">Belongs to the NAD(P)-dependent epimerase/dehydratase family. HldD subfamily.</text>
</comment>
<dbReference type="NCBIfam" id="TIGR02197">
    <property type="entry name" value="heptose_epim"/>
    <property type="match status" value="1"/>
</dbReference>
<evidence type="ECO:0000256" key="1">
    <source>
        <dbReference type="ARBA" id="ARBA00022857"/>
    </source>
</evidence>
<dbReference type="Pfam" id="PF01370">
    <property type="entry name" value="Epimerase"/>
    <property type="match status" value="1"/>
</dbReference>
<dbReference type="PANTHER" id="PTHR43103:SF3">
    <property type="entry name" value="ADP-L-GLYCERO-D-MANNO-HEPTOSE-6-EPIMERASE"/>
    <property type="match status" value="1"/>
</dbReference>
<dbReference type="Proteomes" id="UP001317705">
    <property type="component" value="Chromosome"/>
</dbReference>
<feature type="binding site" evidence="4">
    <location>
        <position position="192"/>
    </location>
    <ligand>
        <name>substrate</name>
    </ligand>
</feature>
<dbReference type="Gene3D" id="3.90.25.10">
    <property type="entry name" value="UDP-galactose 4-epimerase, domain 1"/>
    <property type="match status" value="1"/>
</dbReference>
<feature type="binding site" evidence="4">
    <location>
        <position position="285"/>
    </location>
    <ligand>
        <name>substrate</name>
    </ligand>
</feature>
<dbReference type="HAMAP" id="MF_01601">
    <property type="entry name" value="Heptose_epimerase"/>
    <property type="match status" value="1"/>
</dbReference>
<feature type="binding site" evidence="4">
    <location>
        <position position="183"/>
    </location>
    <ligand>
        <name>NADP(+)</name>
        <dbReference type="ChEBI" id="CHEBI:58349"/>
    </ligand>
</feature>
<dbReference type="SUPFAM" id="SSF51735">
    <property type="entry name" value="NAD(P)-binding Rossmann-fold domains"/>
    <property type="match status" value="1"/>
</dbReference>
<evidence type="ECO:0000313" key="6">
    <source>
        <dbReference type="EMBL" id="BDV42261.1"/>
    </source>
</evidence>
<feature type="binding site" evidence="4">
    <location>
        <position position="38"/>
    </location>
    <ligand>
        <name>NADP(+)</name>
        <dbReference type="ChEBI" id="CHEBI:58349"/>
    </ligand>
</feature>
<comment type="subunit">
    <text evidence="4">Homopentamer.</text>
</comment>
<feature type="binding site" evidence="4">
    <location>
        <begin position="10"/>
        <end position="11"/>
    </location>
    <ligand>
        <name>NADP(+)</name>
        <dbReference type="ChEBI" id="CHEBI:58349"/>
    </ligand>
</feature>
<reference evidence="6 7" key="1">
    <citation type="submission" date="2022-12" db="EMBL/GenBank/DDBJ databases">
        <title>Polyphasic characterization of Geotalea uranireducens NIT-SL11 newly isolated from a complex of sewage sludge and microbially reduced graphene oxide.</title>
        <authorList>
            <person name="Xie L."/>
            <person name="Yoshida N."/>
            <person name="Meng L."/>
        </authorList>
    </citation>
    <scope>NUCLEOTIDE SEQUENCE [LARGE SCALE GENOMIC DNA]</scope>
    <source>
        <strain evidence="6 7">NIT-SL11</strain>
    </source>
</reference>
<organism evidence="6 7">
    <name type="scientific">Geotalea uraniireducens</name>
    <dbReference type="NCBI Taxonomy" id="351604"/>
    <lineage>
        <taxon>Bacteria</taxon>
        <taxon>Pseudomonadati</taxon>
        <taxon>Thermodesulfobacteriota</taxon>
        <taxon>Desulfuromonadia</taxon>
        <taxon>Geobacterales</taxon>
        <taxon>Geobacteraceae</taxon>
        <taxon>Geotalea</taxon>
    </lineage>
</organism>
<proteinExistence type="inferred from homology"/>
<comment type="pathway">
    <text evidence="4">Nucleotide-sugar biosynthesis; ADP-L-glycero-beta-D-manno-heptose biosynthesis; ADP-L-glycero-beta-D-manno-heptose from D-glycero-beta-D-manno-heptose 7-phosphate: step 4/4.</text>
</comment>
<keyword evidence="7" id="KW-1185">Reference proteome</keyword>
<feature type="binding site" evidence="4">
    <location>
        <position position="53"/>
    </location>
    <ligand>
        <name>NADP(+)</name>
        <dbReference type="ChEBI" id="CHEBI:58349"/>
    </ligand>
</feature>
<accession>A0ABM8EIH2</accession>
<feature type="binding site" evidence="4">
    <location>
        <position position="185"/>
    </location>
    <ligand>
        <name>substrate</name>
    </ligand>
</feature>
<feature type="binding site" evidence="4">
    <location>
        <begin position="206"/>
        <end position="209"/>
    </location>
    <ligand>
        <name>substrate</name>
    </ligand>
</feature>
<feature type="binding site" evidence="4">
    <location>
        <position position="220"/>
    </location>
    <ligand>
        <name>substrate</name>
    </ligand>
</feature>
<comment type="domain">
    <text evidence="4">Contains a large N-terminal NADP-binding domain, and a smaller C-terminal substrate-binding domain.</text>
</comment>
<dbReference type="Gene3D" id="3.40.50.720">
    <property type="entry name" value="NAD(P)-binding Rossmann-like Domain"/>
    <property type="match status" value="1"/>
</dbReference>
<name>A0ABM8EIH2_9BACT</name>
<dbReference type="CDD" id="cd05248">
    <property type="entry name" value="ADP_GME_SDR_e"/>
    <property type="match status" value="1"/>
</dbReference>
<dbReference type="InterPro" id="IPR036291">
    <property type="entry name" value="NAD(P)-bd_dom_sf"/>
</dbReference>
<dbReference type="EMBL" id="AP027151">
    <property type="protein sequence ID" value="BDV42261.1"/>
    <property type="molecule type" value="Genomic_DNA"/>
</dbReference>
<feature type="binding site" evidence="4">
    <location>
        <position position="174"/>
    </location>
    <ligand>
        <name>substrate</name>
    </ligand>
</feature>
<dbReference type="PANTHER" id="PTHR43103">
    <property type="entry name" value="NUCLEOSIDE-DIPHOSPHATE-SUGAR EPIMERASE"/>
    <property type="match status" value="1"/>
</dbReference>